<dbReference type="Proteomes" id="UP001623660">
    <property type="component" value="Unassembled WGS sequence"/>
</dbReference>
<dbReference type="RefSeq" id="WP_406793682.1">
    <property type="nucleotide sequence ID" value="NZ_JBJHZX010000033.1"/>
</dbReference>
<evidence type="ECO:0000313" key="1">
    <source>
        <dbReference type="EMBL" id="MFL0197576.1"/>
    </source>
</evidence>
<name>A0ABW8SP40_9CLOT</name>
<organism evidence="1 2">
    <name type="scientific">Candidatus Clostridium eludens</name>
    <dbReference type="NCBI Taxonomy" id="3381663"/>
    <lineage>
        <taxon>Bacteria</taxon>
        <taxon>Bacillati</taxon>
        <taxon>Bacillota</taxon>
        <taxon>Clostridia</taxon>
        <taxon>Eubacteriales</taxon>
        <taxon>Clostridiaceae</taxon>
        <taxon>Clostridium</taxon>
    </lineage>
</organism>
<protein>
    <submittedName>
        <fullName evidence="1">Uncharacterized protein</fullName>
    </submittedName>
</protein>
<evidence type="ECO:0000313" key="2">
    <source>
        <dbReference type="Proteomes" id="UP001623660"/>
    </source>
</evidence>
<sequence>MEHMLEKFAEEYNLKIDKRIYEGDIQRSANNPILFVFVGNSVKDAYEHISGGIREKWDNGKGIAFINVTTDNIEDKDNSFNFQFSFDLKDKKHLRKSIREKFYSDKKNLEHLNRKITMARDKILSSGELFNSFENISICVVTTSDDALNIIVPEIAILIRKKMMEVFKMGTCDAYILIREKNVEDEFFSKAVSVSFFREIEYIQKDDFQFNENIDVYGEDRELSVVCTGPVFYMTYVLEEKNEKGIIPDNSMDNNYEIISYITLVKNRNVSIETYTHTENQYYDNIRFKANITRESSINRYITAGLSKVKRPSGAISIAVLRAFYERIIKKLNEFSMKNMEFITGVLKIDETSVNSKMEAILPQYVTIMDMNGIMMSNILSVEKSLGKLTLKQVEENLYGNRCENFFCENFIMPSENNFSAVNLERQTRTLVQSIINNTKLGLYCALQWTSEEGEAVRYLRDKINSIELLINSINNEINNLYESKFIEGFSFKNFLSRSRGVKEARKKIFVDIYHRKLEVLKLNISKKIFSQYELILLKIHHQISTEVEQFNYIGEIISKYENEIIKHEDEYAAQNVKVYYTNVVDNILDKLERNYGEAFYLENKYIGNLSENIKKGKEKVLEEIIMFCNKYILREEHFNKSFEEEFNERANVNPSDWNLKVVSKEELYRKLYNILEDNSVLKSYLMNYDVKVYQEKYFFGDYSSDFIKYAFDFDRKTRNYKIGYIHEIKSSGIEKLNLMGGFGAKDIIYIRTAIEFYNYCLEKEYSLHGIDITLLPDIS</sequence>
<keyword evidence="2" id="KW-1185">Reference proteome</keyword>
<gene>
    <name evidence="1" type="ORF">ACJDU8_18695</name>
</gene>
<comment type="caution">
    <text evidence="1">The sequence shown here is derived from an EMBL/GenBank/DDBJ whole genome shotgun (WGS) entry which is preliminary data.</text>
</comment>
<proteinExistence type="predicted"/>
<accession>A0ABW8SP40</accession>
<reference evidence="1 2" key="1">
    <citation type="submission" date="2024-11" db="EMBL/GenBank/DDBJ databases">
        <authorList>
            <person name="Heng Y.C."/>
            <person name="Lim A.C.H."/>
            <person name="Lee J.K.Y."/>
            <person name="Kittelmann S."/>
        </authorList>
    </citation>
    <scope>NUCLEOTIDE SEQUENCE [LARGE SCALE GENOMIC DNA]</scope>
    <source>
        <strain evidence="1 2">WILCCON 0269</strain>
    </source>
</reference>
<dbReference type="EMBL" id="JBJHZX010000033">
    <property type="protein sequence ID" value="MFL0197576.1"/>
    <property type="molecule type" value="Genomic_DNA"/>
</dbReference>